<evidence type="ECO:0000313" key="2">
    <source>
        <dbReference type="Proteomes" id="UP000233524"/>
    </source>
</evidence>
<dbReference type="EMBL" id="NLAX01000002">
    <property type="protein sequence ID" value="PKS12985.1"/>
    <property type="molecule type" value="Genomic_DNA"/>
</dbReference>
<organism evidence="1 2">
    <name type="scientific">Lomentospora prolificans</name>
    <dbReference type="NCBI Taxonomy" id="41688"/>
    <lineage>
        <taxon>Eukaryota</taxon>
        <taxon>Fungi</taxon>
        <taxon>Dikarya</taxon>
        <taxon>Ascomycota</taxon>
        <taxon>Pezizomycotina</taxon>
        <taxon>Sordariomycetes</taxon>
        <taxon>Hypocreomycetidae</taxon>
        <taxon>Microascales</taxon>
        <taxon>Microascaceae</taxon>
        <taxon>Lomentospora</taxon>
    </lineage>
</organism>
<dbReference type="AlphaFoldDB" id="A0A2N3NKL0"/>
<sequence>MATMCQESEVRCAICRSPIRLIPLVLIRPTNPQEVAEEGGIDGFKYSSSATIVDGVYDPRIVTRRSIEWIRTTRIVGYSSVLGHYISSEGLYIGDTFGNWTDGDNNIPHVDRNPPCYRTTGRSVTKRVCYPFHSSCYHLFLKCATGSFTGEIDPKPLYEAFSLAVSAWHPVDLNLPYRNNGLDSIYDPDISRFWTKLGAEQLVCDPLSSAEVKVYLKNVLQQAKFRRVLPNDPEIRISKLREFKHGITRLYRRHGGYLGLGPRPSNDVFSNLPYEVILNISEHLTLREAWSLIRASPWLSQHMRHSVEFWDAAIARHLPWFFEIHDLIKAGHACLQEVDLYAVIVWALEVSWGGVKRSGAGQAPRSLWERPHAILSNRRRIWHVCEKIHRLYLRRSRSSIITKGTRLSSPGPSWN</sequence>
<dbReference type="STRING" id="41688.A0A2N3NKL0"/>
<comment type="caution">
    <text evidence="1">The sequence shown here is derived from an EMBL/GenBank/DDBJ whole genome shotgun (WGS) entry which is preliminary data.</text>
</comment>
<dbReference type="OrthoDB" id="2571985at2759"/>
<keyword evidence="2" id="KW-1185">Reference proteome</keyword>
<dbReference type="Proteomes" id="UP000233524">
    <property type="component" value="Unassembled WGS sequence"/>
</dbReference>
<reference evidence="1 2" key="1">
    <citation type="journal article" date="2017" name="G3 (Bethesda)">
        <title>First Draft Genome Sequence of the Pathogenic Fungus Lomentospora prolificans (Formerly Scedosporium prolificans).</title>
        <authorList>
            <person name="Luo R."/>
            <person name="Zimin A."/>
            <person name="Workman R."/>
            <person name="Fan Y."/>
            <person name="Pertea G."/>
            <person name="Grossman N."/>
            <person name="Wear M.P."/>
            <person name="Jia B."/>
            <person name="Miller H."/>
            <person name="Casadevall A."/>
            <person name="Timp W."/>
            <person name="Zhang S.X."/>
            <person name="Salzberg S.L."/>
        </authorList>
    </citation>
    <scope>NUCLEOTIDE SEQUENCE [LARGE SCALE GENOMIC DNA]</scope>
    <source>
        <strain evidence="1 2">JHH-5317</strain>
    </source>
</reference>
<protein>
    <recommendedName>
        <fullName evidence="3">F-box domain-containing protein</fullName>
    </recommendedName>
</protein>
<name>A0A2N3NKL0_9PEZI</name>
<dbReference type="InParanoid" id="A0A2N3NKL0"/>
<evidence type="ECO:0000313" key="1">
    <source>
        <dbReference type="EMBL" id="PKS12985.1"/>
    </source>
</evidence>
<dbReference type="VEuPathDB" id="FungiDB:jhhlp_000326"/>
<gene>
    <name evidence="1" type="ORF">jhhlp_000326</name>
</gene>
<evidence type="ECO:0008006" key="3">
    <source>
        <dbReference type="Google" id="ProtNLM"/>
    </source>
</evidence>
<proteinExistence type="predicted"/>
<accession>A0A2N3NKL0</accession>